<keyword evidence="3" id="KW-1185">Reference proteome</keyword>
<feature type="domain" description="PiggyBac transposable element-derived protein" evidence="2">
    <location>
        <begin position="1"/>
        <end position="172"/>
    </location>
</feature>
<evidence type="ECO:0000256" key="1">
    <source>
        <dbReference type="SAM" id="Phobius"/>
    </source>
</evidence>
<sequence>MMIPFKGKSNLKQYIQSKPKKWGFKIWVQANSNRYVNCFEPYQASIQDRSKYGPIGDSVLNLCHALHGKNHKLFMDNLFTSLPLIRQLRFLSIWVIGTVRINRIGQIQTSIVPGKMLQRGSCTLDTSKDNITVLRWIDKREVHMISSYAGAEPFDEILRYDKKEKQRYQLLERFVFKNTTNVWEVWISWIVLYLTILTALKTINGTFEYFFDF</sequence>
<gene>
    <name evidence="4" type="primary">LOC112681391</name>
</gene>
<dbReference type="GeneID" id="112681391"/>
<dbReference type="AlphaFoldDB" id="A0A8B8F9Y8"/>
<evidence type="ECO:0000313" key="3">
    <source>
        <dbReference type="Proteomes" id="UP000694846"/>
    </source>
</evidence>
<dbReference type="Pfam" id="PF13843">
    <property type="entry name" value="DDE_Tnp_1_7"/>
    <property type="match status" value="1"/>
</dbReference>
<reference evidence="4" key="1">
    <citation type="submission" date="2025-08" db="UniProtKB">
        <authorList>
            <consortium name="RefSeq"/>
        </authorList>
    </citation>
    <scope>IDENTIFICATION</scope>
    <source>
        <tissue evidence="4">Whole body</tissue>
    </source>
</reference>
<dbReference type="InterPro" id="IPR029526">
    <property type="entry name" value="PGBD"/>
</dbReference>
<feature type="transmembrane region" description="Helical" evidence="1">
    <location>
        <begin position="183"/>
        <end position="203"/>
    </location>
</feature>
<dbReference type="Proteomes" id="UP000694846">
    <property type="component" value="Unplaced"/>
</dbReference>
<dbReference type="RefSeq" id="XP_025407436.1">
    <property type="nucleotide sequence ID" value="XM_025551651.1"/>
</dbReference>
<evidence type="ECO:0000313" key="4">
    <source>
        <dbReference type="RefSeq" id="XP_025407436.1"/>
    </source>
</evidence>
<dbReference type="PANTHER" id="PTHR47272:SF1">
    <property type="entry name" value="PIGGYBAC TRANSPOSABLE ELEMENT-DERIVED PROTEIN 3-LIKE"/>
    <property type="match status" value="1"/>
</dbReference>
<protein>
    <submittedName>
        <fullName evidence="4">PiggyBac transposable element-derived protein 3-like</fullName>
    </submittedName>
</protein>
<keyword evidence="1" id="KW-0812">Transmembrane</keyword>
<keyword evidence="1" id="KW-1133">Transmembrane helix</keyword>
<name>A0A8B8F9Y8_9HEMI</name>
<organism evidence="3 4">
    <name type="scientific">Sipha flava</name>
    <name type="common">yellow sugarcane aphid</name>
    <dbReference type="NCBI Taxonomy" id="143950"/>
    <lineage>
        <taxon>Eukaryota</taxon>
        <taxon>Metazoa</taxon>
        <taxon>Ecdysozoa</taxon>
        <taxon>Arthropoda</taxon>
        <taxon>Hexapoda</taxon>
        <taxon>Insecta</taxon>
        <taxon>Pterygota</taxon>
        <taxon>Neoptera</taxon>
        <taxon>Paraneoptera</taxon>
        <taxon>Hemiptera</taxon>
        <taxon>Sternorrhyncha</taxon>
        <taxon>Aphidomorpha</taxon>
        <taxon>Aphidoidea</taxon>
        <taxon>Aphididae</taxon>
        <taxon>Sipha</taxon>
    </lineage>
</organism>
<dbReference type="OrthoDB" id="122438at2759"/>
<keyword evidence="1" id="KW-0472">Membrane</keyword>
<dbReference type="PANTHER" id="PTHR47272">
    <property type="entry name" value="DDE_TNP_1_7 DOMAIN-CONTAINING PROTEIN"/>
    <property type="match status" value="1"/>
</dbReference>
<evidence type="ECO:0000259" key="2">
    <source>
        <dbReference type="Pfam" id="PF13843"/>
    </source>
</evidence>
<accession>A0A8B8F9Y8</accession>
<proteinExistence type="predicted"/>